<name>A0AAW0MVN4_9GOBI</name>
<sequence>MEIAMAGKTVPEGDTAKQCLQESSKPQTPPEVRKFRHSNQPEPGVIRVHHGKAGDPDVASALVHGVSTKASLSSSTLLNPPRTTAFQEKLRELREAVYTSQQRLHWVGPVWRGKDCPPGSARTLCLGSGTLQV</sequence>
<evidence type="ECO:0000256" key="1">
    <source>
        <dbReference type="SAM" id="MobiDB-lite"/>
    </source>
</evidence>
<gene>
    <name evidence="2" type="ORF">WMY93_025793</name>
</gene>
<accession>A0AAW0MVN4</accession>
<keyword evidence="3" id="KW-1185">Reference proteome</keyword>
<protein>
    <submittedName>
        <fullName evidence="2">Uncharacterized protein</fullName>
    </submittedName>
</protein>
<organism evidence="2 3">
    <name type="scientific">Mugilogobius chulae</name>
    <name type="common">yellowstripe goby</name>
    <dbReference type="NCBI Taxonomy" id="88201"/>
    <lineage>
        <taxon>Eukaryota</taxon>
        <taxon>Metazoa</taxon>
        <taxon>Chordata</taxon>
        <taxon>Craniata</taxon>
        <taxon>Vertebrata</taxon>
        <taxon>Euteleostomi</taxon>
        <taxon>Actinopterygii</taxon>
        <taxon>Neopterygii</taxon>
        <taxon>Teleostei</taxon>
        <taxon>Neoteleostei</taxon>
        <taxon>Acanthomorphata</taxon>
        <taxon>Gobiaria</taxon>
        <taxon>Gobiiformes</taxon>
        <taxon>Gobioidei</taxon>
        <taxon>Gobiidae</taxon>
        <taxon>Gobionellinae</taxon>
        <taxon>Mugilogobius</taxon>
    </lineage>
</organism>
<evidence type="ECO:0000313" key="3">
    <source>
        <dbReference type="Proteomes" id="UP001460270"/>
    </source>
</evidence>
<evidence type="ECO:0000313" key="2">
    <source>
        <dbReference type="EMBL" id="KAK7886172.1"/>
    </source>
</evidence>
<comment type="caution">
    <text evidence="2">The sequence shown here is derived from an EMBL/GenBank/DDBJ whole genome shotgun (WGS) entry which is preliminary data.</text>
</comment>
<proteinExistence type="predicted"/>
<dbReference type="AlphaFoldDB" id="A0AAW0MVN4"/>
<dbReference type="EMBL" id="JBBPFD010000019">
    <property type="protein sequence ID" value="KAK7886172.1"/>
    <property type="molecule type" value="Genomic_DNA"/>
</dbReference>
<feature type="region of interest" description="Disordered" evidence="1">
    <location>
        <begin position="1"/>
        <end position="42"/>
    </location>
</feature>
<dbReference type="Proteomes" id="UP001460270">
    <property type="component" value="Unassembled WGS sequence"/>
</dbReference>
<reference evidence="3" key="1">
    <citation type="submission" date="2024-04" db="EMBL/GenBank/DDBJ databases">
        <title>Salinicola lusitanus LLJ914,a marine bacterium isolated from the Okinawa Trough.</title>
        <authorList>
            <person name="Li J."/>
        </authorList>
    </citation>
    <scope>NUCLEOTIDE SEQUENCE [LARGE SCALE GENOMIC DNA]</scope>
</reference>